<feature type="compositionally biased region" description="Low complexity" evidence="1">
    <location>
        <begin position="42"/>
        <end position="64"/>
    </location>
</feature>
<evidence type="ECO:0000313" key="2">
    <source>
        <dbReference type="EMBL" id="WAQ87204.1"/>
    </source>
</evidence>
<feature type="compositionally biased region" description="Acidic residues" evidence="1">
    <location>
        <begin position="78"/>
        <end position="92"/>
    </location>
</feature>
<sequence>MPRQFNSQPSSRGQFNSRASSQTNTQRQTISTGSSRRRTSRLAEAQKVAAEARRAASLRLAQRRGLGGRPGAIRLPPELDEDDDTSEDTSDEEYGRGHDDTASPFGPLPASFSESDPQHNYSGLEEHAEYFCLRRCAERREEISRQWNELNNQVVAAYLLCQQTTRNWTNPPSDYILPPGTCTCPSDDISMQKVDLIDILCDWLNRRLLNAEETSQLASDGLRLLYSTPNPATPGITYTRTFFEQQWELEKSFHLNFNQTREDQRKKLGELLCLQDDLDEAWLRATVTVAQAIARANTYSNIADQIVRQRLAIGANQIIDDLNS</sequence>
<gene>
    <name evidence="2" type="ORF">PtA15_8A105</name>
</gene>
<keyword evidence="3" id="KW-1185">Reference proteome</keyword>
<reference evidence="2" key="1">
    <citation type="submission" date="2022-10" db="EMBL/GenBank/DDBJ databases">
        <title>Puccinia triticina Genome sequencing and assembly.</title>
        <authorList>
            <person name="Li C."/>
        </authorList>
    </citation>
    <scope>NUCLEOTIDE SEQUENCE</scope>
    <source>
        <strain evidence="2">Pt15</strain>
    </source>
</reference>
<feature type="compositionally biased region" description="Polar residues" evidence="1">
    <location>
        <begin position="1"/>
        <end position="24"/>
    </location>
</feature>
<proteinExistence type="predicted"/>
<feature type="compositionally biased region" description="Low complexity" evidence="1">
    <location>
        <begin position="25"/>
        <end position="34"/>
    </location>
</feature>
<evidence type="ECO:0000256" key="1">
    <source>
        <dbReference type="SAM" id="MobiDB-lite"/>
    </source>
</evidence>
<dbReference type="PANTHER" id="PTHR33096">
    <property type="entry name" value="CXC2 DOMAIN-CONTAINING PROTEIN"/>
    <property type="match status" value="1"/>
</dbReference>
<dbReference type="PANTHER" id="PTHR33096:SF1">
    <property type="entry name" value="CXC1-LIKE CYSTEINE CLUSTER ASSOCIATED WITH KDZ TRANSPOSASES DOMAIN-CONTAINING PROTEIN"/>
    <property type="match status" value="1"/>
</dbReference>
<evidence type="ECO:0008006" key="4">
    <source>
        <dbReference type="Google" id="ProtNLM"/>
    </source>
</evidence>
<protein>
    <recommendedName>
        <fullName evidence="4">CxC1-like cysteine cluster associated with KDZ transposases domain-containing protein</fullName>
    </recommendedName>
</protein>
<dbReference type="EMBL" id="CP110428">
    <property type="protein sequence ID" value="WAQ87204.1"/>
    <property type="molecule type" value="Genomic_DNA"/>
</dbReference>
<dbReference type="GeneID" id="77812397"/>
<dbReference type="RefSeq" id="XP_053022759.1">
    <property type="nucleotide sequence ID" value="XM_053171502.1"/>
</dbReference>
<accession>A0ABY7CRB7</accession>
<dbReference type="Proteomes" id="UP001164743">
    <property type="component" value="Chromosome 8A"/>
</dbReference>
<feature type="region of interest" description="Disordered" evidence="1">
    <location>
        <begin position="1"/>
        <end position="120"/>
    </location>
</feature>
<evidence type="ECO:0000313" key="3">
    <source>
        <dbReference type="Proteomes" id="UP001164743"/>
    </source>
</evidence>
<organism evidence="2 3">
    <name type="scientific">Puccinia triticina</name>
    <dbReference type="NCBI Taxonomy" id="208348"/>
    <lineage>
        <taxon>Eukaryota</taxon>
        <taxon>Fungi</taxon>
        <taxon>Dikarya</taxon>
        <taxon>Basidiomycota</taxon>
        <taxon>Pucciniomycotina</taxon>
        <taxon>Pucciniomycetes</taxon>
        <taxon>Pucciniales</taxon>
        <taxon>Pucciniaceae</taxon>
        <taxon>Puccinia</taxon>
    </lineage>
</organism>
<name>A0ABY7CRB7_9BASI</name>